<evidence type="ECO:0000256" key="4">
    <source>
        <dbReference type="ARBA" id="ARBA00023239"/>
    </source>
</evidence>
<dbReference type="Gene3D" id="1.50.10.130">
    <property type="entry name" value="Terpene synthase, N-terminal domain"/>
    <property type="match status" value="1"/>
</dbReference>
<dbReference type="InterPro" id="IPR001906">
    <property type="entry name" value="Terpene_synth_N"/>
</dbReference>
<protein>
    <recommendedName>
        <fullName evidence="5">Terpene synthase N-terminal domain-containing protein</fullName>
    </recommendedName>
</protein>
<dbReference type="AlphaFoldDB" id="A0ABD3BLQ4"/>
<comment type="cofactor">
    <cofactor evidence="1">
        <name>Mg(2+)</name>
        <dbReference type="ChEBI" id="CHEBI:18420"/>
    </cofactor>
</comment>
<dbReference type="PANTHER" id="PTHR31225:SF253">
    <property type="entry name" value="SESQUITERPENE SYNTHASE 31"/>
    <property type="match status" value="1"/>
</dbReference>
<keyword evidence="3" id="KW-0460">Magnesium</keyword>
<evidence type="ECO:0000313" key="6">
    <source>
        <dbReference type="EMBL" id="KAL3618154.1"/>
    </source>
</evidence>
<evidence type="ECO:0000256" key="1">
    <source>
        <dbReference type="ARBA" id="ARBA00001946"/>
    </source>
</evidence>
<reference evidence="7" key="1">
    <citation type="journal article" date="2024" name="IScience">
        <title>Strigolactones Initiate the Formation of Haustorium-like Structures in Castilleja.</title>
        <authorList>
            <person name="Buerger M."/>
            <person name="Peterson D."/>
            <person name="Chory J."/>
        </authorList>
    </citation>
    <scope>NUCLEOTIDE SEQUENCE [LARGE SCALE GENOMIC DNA]</scope>
</reference>
<organism evidence="6 7">
    <name type="scientific">Castilleja foliolosa</name>
    <dbReference type="NCBI Taxonomy" id="1961234"/>
    <lineage>
        <taxon>Eukaryota</taxon>
        <taxon>Viridiplantae</taxon>
        <taxon>Streptophyta</taxon>
        <taxon>Embryophyta</taxon>
        <taxon>Tracheophyta</taxon>
        <taxon>Spermatophyta</taxon>
        <taxon>Magnoliopsida</taxon>
        <taxon>eudicotyledons</taxon>
        <taxon>Gunneridae</taxon>
        <taxon>Pentapetalae</taxon>
        <taxon>asterids</taxon>
        <taxon>lamiids</taxon>
        <taxon>Lamiales</taxon>
        <taxon>Orobanchaceae</taxon>
        <taxon>Pedicularideae</taxon>
        <taxon>Castillejinae</taxon>
        <taxon>Castilleja</taxon>
    </lineage>
</organism>
<dbReference type="EMBL" id="JAVIJP010000081">
    <property type="protein sequence ID" value="KAL3618154.1"/>
    <property type="molecule type" value="Genomic_DNA"/>
</dbReference>
<comment type="caution">
    <text evidence="6">The sequence shown here is derived from an EMBL/GenBank/DDBJ whole genome shotgun (WGS) entry which is preliminary data.</text>
</comment>
<evidence type="ECO:0000256" key="2">
    <source>
        <dbReference type="ARBA" id="ARBA00004721"/>
    </source>
</evidence>
<keyword evidence="4" id="KW-0456">Lyase</keyword>
<feature type="domain" description="Terpene synthase N-terminal" evidence="5">
    <location>
        <begin position="20"/>
        <end position="201"/>
    </location>
</feature>
<sequence>MASQEPEKARQPIVSCTPSMWGDTFTSFSLDNQVQQKYAQEIETLKVEAKTMLVMSKEKTTSERLVLIDTFERLGIAYHFHQEIEEQLERIFKSYSENENTEEQLHHDLFITSLQFRLLRQHLLCISSSVFNKFIGEDNKFKESLIDDIKGLLSLYEAAHHRVHGEPNLDEAVTFTTYHLNRRLVEQLNSSTLQEQVKRALKLPLYRNNRRIDTRHYISVYEKDEAKNDLLLKLAKLDFNYLLNIYKDEIYQVSR</sequence>
<name>A0ABD3BLQ4_9LAMI</name>
<dbReference type="InterPro" id="IPR008930">
    <property type="entry name" value="Terpenoid_cyclase/PrenylTrfase"/>
</dbReference>
<dbReference type="GO" id="GO:0016829">
    <property type="term" value="F:lyase activity"/>
    <property type="evidence" value="ECO:0007669"/>
    <property type="project" value="UniProtKB-KW"/>
</dbReference>
<dbReference type="FunFam" id="1.50.10.130:FF:000001">
    <property type="entry name" value="Isoprene synthase, chloroplastic"/>
    <property type="match status" value="1"/>
</dbReference>
<dbReference type="Pfam" id="PF01397">
    <property type="entry name" value="Terpene_synth"/>
    <property type="match status" value="1"/>
</dbReference>
<dbReference type="InterPro" id="IPR050148">
    <property type="entry name" value="Terpene_synthase-like"/>
</dbReference>
<evidence type="ECO:0000256" key="3">
    <source>
        <dbReference type="ARBA" id="ARBA00022842"/>
    </source>
</evidence>
<evidence type="ECO:0000313" key="7">
    <source>
        <dbReference type="Proteomes" id="UP001632038"/>
    </source>
</evidence>
<accession>A0ABD3BLQ4</accession>
<keyword evidence="7" id="KW-1185">Reference proteome</keyword>
<comment type="pathway">
    <text evidence="2">Secondary metabolite biosynthesis; terpenoid biosynthesis.</text>
</comment>
<dbReference type="Proteomes" id="UP001632038">
    <property type="component" value="Unassembled WGS sequence"/>
</dbReference>
<gene>
    <name evidence="6" type="ORF">CASFOL_038475</name>
</gene>
<dbReference type="SUPFAM" id="SSF48239">
    <property type="entry name" value="Terpenoid cyclases/Protein prenyltransferases"/>
    <property type="match status" value="1"/>
</dbReference>
<dbReference type="PANTHER" id="PTHR31225">
    <property type="entry name" value="OS04G0344100 PROTEIN-RELATED"/>
    <property type="match status" value="1"/>
</dbReference>
<proteinExistence type="predicted"/>
<dbReference type="InterPro" id="IPR036965">
    <property type="entry name" value="Terpene_synth_N_sf"/>
</dbReference>
<evidence type="ECO:0000259" key="5">
    <source>
        <dbReference type="Pfam" id="PF01397"/>
    </source>
</evidence>